<keyword evidence="2" id="KW-1185">Reference proteome</keyword>
<dbReference type="EMBL" id="AHON02000051">
    <property type="protein sequence ID" value="EKO33274.1"/>
    <property type="molecule type" value="Genomic_DNA"/>
</dbReference>
<organism evidence="1 2">
    <name type="scientific">Leptospira santarosai str. MOR084</name>
    <dbReference type="NCBI Taxonomy" id="1049984"/>
    <lineage>
        <taxon>Bacteria</taxon>
        <taxon>Pseudomonadati</taxon>
        <taxon>Spirochaetota</taxon>
        <taxon>Spirochaetia</taxon>
        <taxon>Leptospirales</taxon>
        <taxon>Leptospiraceae</taxon>
        <taxon>Leptospira</taxon>
    </lineage>
</organism>
<evidence type="ECO:0008006" key="3">
    <source>
        <dbReference type="Google" id="ProtNLM"/>
    </source>
</evidence>
<comment type="caution">
    <text evidence="1">The sequence shown here is derived from an EMBL/GenBank/DDBJ whole genome shotgun (WGS) entry which is preliminary data.</text>
</comment>
<dbReference type="Proteomes" id="UP000006329">
    <property type="component" value="Unassembled WGS sequence"/>
</dbReference>
<accession>A0A0E2BDG9</accession>
<gene>
    <name evidence="1" type="ORF">LEP1GSC179_2483</name>
</gene>
<reference evidence="1" key="1">
    <citation type="submission" date="2012-10" db="EMBL/GenBank/DDBJ databases">
        <authorList>
            <person name="Harkins D.M."/>
            <person name="Durkin A.S."/>
            <person name="Brinkac L.M."/>
            <person name="Haft D.H."/>
            <person name="Selengut J.D."/>
            <person name="Sanka R."/>
            <person name="DePew J."/>
            <person name="Purushe J."/>
            <person name="Matthias M.A."/>
            <person name="Vinetz J.M."/>
            <person name="Sutton G.G."/>
            <person name="Nierman W.C."/>
            <person name="Fouts D.E."/>
        </authorList>
    </citation>
    <scope>NUCLEOTIDE SEQUENCE [LARGE SCALE GENOMIC DNA]</scope>
    <source>
        <strain evidence="1">MOR084</strain>
    </source>
</reference>
<dbReference type="AlphaFoldDB" id="A0A0E2BDG9"/>
<protein>
    <recommendedName>
        <fullName evidence="3">Transposase domain protein</fullName>
    </recommendedName>
</protein>
<name>A0A0E2BDG9_9LEPT</name>
<evidence type="ECO:0000313" key="1">
    <source>
        <dbReference type="EMBL" id="EKO33274.1"/>
    </source>
</evidence>
<proteinExistence type="predicted"/>
<sequence>MNRSIGSQSFRIAKSILNKGIQVIVLNPGDLANNLSIFKKDG</sequence>
<evidence type="ECO:0000313" key="2">
    <source>
        <dbReference type="Proteomes" id="UP000006329"/>
    </source>
</evidence>